<dbReference type="PANTHER" id="PTHR43386:SF25">
    <property type="entry name" value="PEPTIDE ABC TRANSPORTER PERMEASE PROTEIN"/>
    <property type="match status" value="1"/>
</dbReference>
<dbReference type="AlphaFoldDB" id="A0A1G7G1D1"/>
<keyword evidence="3" id="KW-1003">Cell membrane</keyword>
<feature type="domain" description="ABC transmembrane type-1" evidence="8">
    <location>
        <begin position="86"/>
        <end position="275"/>
    </location>
</feature>
<comment type="subcellular location">
    <subcellularLocation>
        <location evidence="1 7">Cell membrane</location>
        <topology evidence="1 7">Multi-pass membrane protein</topology>
    </subcellularLocation>
</comment>
<keyword evidence="2 7" id="KW-0813">Transport</keyword>
<feature type="transmembrane region" description="Helical" evidence="7">
    <location>
        <begin position="134"/>
        <end position="159"/>
    </location>
</feature>
<dbReference type="Gene3D" id="1.10.3720.10">
    <property type="entry name" value="MetI-like"/>
    <property type="match status" value="1"/>
</dbReference>
<evidence type="ECO:0000256" key="6">
    <source>
        <dbReference type="ARBA" id="ARBA00023136"/>
    </source>
</evidence>
<evidence type="ECO:0000256" key="1">
    <source>
        <dbReference type="ARBA" id="ARBA00004651"/>
    </source>
</evidence>
<dbReference type="SUPFAM" id="SSF161098">
    <property type="entry name" value="MetI-like"/>
    <property type="match status" value="1"/>
</dbReference>
<feature type="transmembrane region" description="Helical" evidence="7">
    <location>
        <begin position="199"/>
        <end position="220"/>
    </location>
</feature>
<gene>
    <name evidence="9" type="ORF">SAMN04488105_10851</name>
</gene>
<dbReference type="InterPro" id="IPR050366">
    <property type="entry name" value="BP-dependent_transpt_permease"/>
</dbReference>
<dbReference type="Proteomes" id="UP000198994">
    <property type="component" value="Unassembled WGS sequence"/>
</dbReference>
<comment type="similarity">
    <text evidence="7">Belongs to the binding-protein-dependent transport system permease family.</text>
</comment>
<dbReference type="GO" id="GO:0005886">
    <property type="term" value="C:plasma membrane"/>
    <property type="evidence" value="ECO:0007669"/>
    <property type="project" value="UniProtKB-SubCell"/>
</dbReference>
<dbReference type="InterPro" id="IPR025966">
    <property type="entry name" value="OppC_N"/>
</dbReference>
<evidence type="ECO:0000256" key="7">
    <source>
        <dbReference type="RuleBase" id="RU363032"/>
    </source>
</evidence>
<dbReference type="InterPro" id="IPR035906">
    <property type="entry name" value="MetI-like_sf"/>
</dbReference>
<dbReference type="OrthoDB" id="9766870at2"/>
<keyword evidence="10" id="KW-1185">Reference proteome</keyword>
<dbReference type="PANTHER" id="PTHR43386">
    <property type="entry name" value="OLIGOPEPTIDE TRANSPORT SYSTEM PERMEASE PROTEIN APPC"/>
    <property type="match status" value="1"/>
</dbReference>
<evidence type="ECO:0000259" key="8">
    <source>
        <dbReference type="PROSITE" id="PS50928"/>
    </source>
</evidence>
<dbReference type="InterPro" id="IPR000515">
    <property type="entry name" value="MetI-like"/>
</dbReference>
<dbReference type="GO" id="GO:0055085">
    <property type="term" value="P:transmembrane transport"/>
    <property type="evidence" value="ECO:0007669"/>
    <property type="project" value="InterPro"/>
</dbReference>
<evidence type="ECO:0000256" key="5">
    <source>
        <dbReference type="ARBA" id="ARBA00022989"/>
    </source>
</evidence>
<feature type="transmembrane region" description="Helical" evidence="7">
    <location>
        <begin position="20"/>
        <end position="45"/>
    </location>
</feature>
<name>A0A1G7G1D1_9RHOB</name>
<feature type="transmembrane region" description="Helical" evidence="7">
    <location>
        <begin position="255"/>
        <end position="278"/>
    </location>
</feature>
<protein>
    <submittedName>
        <fullName evidence="9">Peptide/nickel transport system permease protein</fullName>
    </submittedName>
</protein>
<evidence type="ECO:0000256" key="2">
    <source>
        <dbReference type="ARBA" id="ARBA00022448"/>
    </source>
</evidence>
<evidence type="ECO:0000313" key="9">
    <source>
        <dbReference type="EMBL" id="SDE81928.1"/>
    </source>
</evidence>
<sequence>MTLALDETRPRRPVLSRLAAIPATVGFGFLWLGFMAVCALFADLIRPYDITQMDLMARLAPPGSPGHWLGTDELGRDVLSRLIQSIRVSLVIAFGATILSALFGTTLGFLAAQFRGWVEHLVVMLADFQAALPFLIMSLAVLAFFGSSMWLLVCLMGFYGWERYARIARGLAISAGAQGYAAAVVQLGATPSRVYLRHILPNVASTLIVSMTLTFPEIILMESGLSFLGLGVQPPESSLGNMVGFGREYLTTAPWVMLAPAVVIMLTTLSISLVGDWLRDRLDPTIR</sequence>
<keyword evidence="4 7" id="KW-0812">Transmembrane</keyword>
<organism evidence="9 10">
    <name type="scientific">Salipiger thiooxidans</name>
    <dbReference type="NCBI Taxonomy" id="282683"/>
    <lineage>
        <taxon>Bacteria</taxon>
        <taxon>Pseudomonadati</taxon>
        <taxon>Pseudomonadota</taxon>
        <taxon>Alphaproteobacteria</taxon>
        <taxon>Rhodobacterales</taxon>
        <taxon>Roseobacteraceae</taxon>
        <taxon>Salipiger</taxon>
    </lineage>
</organism>
<dbReference type="PROSITE" id="PS50928">
    <property type="entry name" value="ABC_TM1"/>
    <property type="match status" value="1"/>
</dbReference>
<dbReference type="Pfam" id="PF12911">
    <property type="entry name" value="OppC_N"/>
    <property type="match status" value="1"/>
</dbReference>
<keyword evidence="6 7" id="KW-0472">Membrane</keyword>
<dbReference type="EMBL" id="FNAV01000008">
    <property type="protein sequence ID" value="SDE81928.1"/>
    <property type="molecule type" value="Genomic_DNA"/>
</dbReference>
<proteinExistence type="inferred from homology"/>
<evidence type="ECO:0000256" key="3">
    <source>
        <dbReference type="ARBA" id="ARBA00022475"/>
    </source>
</evidence>
<dbReference type="CDD" id="cd06261">
    <property type="entry name" value="TM_PBP2"/>
    <property type="match status" value="1"/>
</dbReference>
<reference evidence="10" key="1">
    <citation type="submission" date="2016-10" db="EMBL/GenBank/DDBJ databases">
        <authorList>
            <person name="Varghese N."/>
            <person name="Submissions S."/>
        </authorList>
    </citation>
    <scope>NUCLEOTIDE SEQUENCE [LARGE SCALE GENOMIC DNA]</scope>
    <source>
        <strain evidence="10">DSM 10146</strain>
    </source>
</reference>
<dbReference type="STRING" id="282683.SAMN04488105_10851"/>
<dbReference type="Pfam" id="PF00528">
    <property type="entry name" value="BPD_transp_1"/>
    <property type="match status" value="1"/>
</dbReference>
<accession>A0A1G7G1D1</accession>
<dbReference type="RefSeq" id="WP_008887750.1">
    <property type="nucleotide sequence ID" value="NZ_FNAV01000008.1"/>
</dbReference>
<evidence type="ECO:0000313" key="10">
    <source>
        <dbReference type="Proteomes" id="UP000198994"/>
    </source>
</evidence>
<evidence type="ECO:0000256" key="4">
    <source>
        <dbReference type="ARBA" id="ARBA00022692"/>
    </source>
</evidence>
<feature type="transmembrane region" description="Helical" evidence="7">
    <location>
        <begin position="90"/>
        <end position="114"/>
    </location>
</feature>
<keyword evidence="5 7" id="KW-1133">Transmembrane helix</keyword>